<dbReference type="Proteomes" id="UP000306441">
    <property type="component" value="Unassembled WGS sequence"/>
</dbReference>
<accession>A0ABY2Q583</accession>
<dbReference type="PROSITE" id="PS51384">
    <property type="entry name" value="FAD_FR"/>
    <property type="match status" value="1"/>
</dbReference>
<dbReference type="Gene3D" id="2.40.30.10">
    <property type="entry name" value="Translation factors"/>
    <property type="match status" value="1"/>
</dbReference>
<dbReference type="EMBL" id="SSNY01000012">
    <property type="protein sequence ID" value="THF55314.1"/>
    <property type="molecule type" value="Genomic_DNA"/>
</dbReference>
<dbReference type="Pfam" id="PF04954">
    <property type="entry name" value="SIP"/>
    <property type="match status" value="1"/>
</dbReference>
<evidence type="ECO:0000313" key="3">
    <source>
        <dbReference type="EMBL" id="THF55314.1"/>
    </source>
</evidence>
<dbReference type="Gene3D" id="3.40.50.80">
    <property type="entry name" value="Nucleotide-binding domain of ferredoxin-NADP reductase (FNR) module"/>
    <property type="match status" value="1"/>
</dbReference>
<gene>
    <name evidence="3" type="ORF">E6C48_18925</name>
</gene>
<dbReference type="InterPro" id="IPR017938">
    <property type="entry name" value="Riboflavin_synthase-like_b-brl"/>
</dbReference>
<dbReference type="CDD" id="cd06193">
    <property type="entry name" value="siderophore_interacting"/>
    <property type="match status" value="1"/>
</dbReference>
<dbReference type="InterPro" id="IPR039261">
    <property type="entry name" value="FNR_nucleotide-bd"/>
</dbReference>
<evidence type="ECO:0000313" key="4">
    <source>
        <dbReference type="Proteomes" id="UP000306441"/>
    </source>
</evidence>
<keyword evidence="4" id="KW-1185">Reference proteome</keyword>
<dbReference type="Gene3D" id="3.30.310.50">
    <property type="entry name" value="Alpha-D-phosphohexomutase, C-terminal domain"/>
    <property type="match status" value="1"/>
</dbReference>
<comment type="similarity">
    <text evidence="1">Belongs to the SIP oxidoreductase family.</text>
</comment>
<dbReference type="InterPro" id="IPR039374">
    <property type="entry name" value="SIP_fam"/>
</dbReference>
<name>A0ABY2Q583_9HYPH</name>
<evidence type="ECO:0000256" key="1">
    <source>
        <dbReference type="ARBA" id="ARBA00035644"/>
    </source>
</evidence>
<dbReference type="SUPFAM" id="SSF63380">
    <property type="entry name" value="Riboflavin synthase domain-like"/>
    <property type="match status" value="1"/>
</dbReference>
<organism evidence="3 4">
    <name type="scientific">Ollibium composti</name>
    <dbReference type="NCBI Taxonomy" id="2675109"/>
    <lineage>
        <taxon>Bacteria</taxon>
        <taxon>Pseudomonadati</taxon>
        <taxon>Pseudomonadota</taxon>
        <taxon>Alphaproteobacteria</taxon>
        <taxon>Hyphomicrobiales</taxon>
        <taxon>Phyllobacteriaceae</taxon>
        <taxon>Ollibium</taxon>
    </lineage>
</organism>
<dbReference type="RefSeq" id="WP_136359738.1">
    <property type="nucleotide sequence ID" value="NZ_SSNY01000012.1"/>
</dbReference>
<dbReference type="PANTHER" id="PTHR30157">
    <property type="entry name" value="FERRIC REDUCTASE, NADPH-DEPENDENT"/>
    <property type="match status" value="1"/>
</dbReference>
<dbReference type="InterPro" id="IPR014543">
    <property type="entry name" value="UCP028291"/>
</dbReference>
<reference evidence="3 4" key="1">
    <citation type="submission" date="2019-04" db="EMBL/GenBank/DDBJ databases">
        <title>Mesorhizobium composti sp. nov., isolated from compost.</title>
        <authorList>
            <person name="Lin S.-Y."/>
            <person name="Hameed A."/>
            <person name="Hsieh Y.-T."/>
            <person name="Young C.-C."/>
        </authorList>
    </citation>
    <scope>NUCLEOTIDE SEQUENCE [LARGE SCALE GENOMIC DNA]</scope>
    <source>
        <strain evidence="3 4">CC-YTH430</strain>
    </source>
</reference>
<dbReference type="InterPro" id="IPR007037">
    <property type="entry name" value="SIP_rossman_dom"/>
</dbReference>
<evidence type="ECO:0000259" key="2">
    <source>
        <dbReference type="PROSITE" id="PS51384"/>
    </source>
</evidence>
<proteinExistence type="inferred from homology"/>
<sequence>MISAQAKIRLGNPSAVLTALRDHMVEHDIDIHDVEDVVVAHIRAGEARLHAGDIELSLEARAPSQSQLENLASFLASHVLEFAHPEKPGVEWSGLQAGARFSDFREMVVTRVEDLTPHMRRISMKGEDLDCFDTDEDLHVRLFFPPPGQEPLWPVRGADGLVQPAPEERKPAVRKYTIRRIDTDAGTLDIDFVIHEAAGPGSDWAKGAAPGMRIGMAGPGGRSARQADWMLLAGDETALPAIARILEGLPVTAAGIVILVADKTADAIALRHPPGFRVERLDRRSGSADFTSTVLAIDIPRDRTRFCWAGAEFDEIQAIRRHWRDTVGLSSGEQLAVAYWREGKAAS</sequence>
<dbReference type="InterPro" id="IPR013113">
    <property type="entry name" value="SIP_FAD-bd"/>
</dbReference>
<feature type="domain" description="FAD-binding FR-type" evidence="2">
    <location>
        <begin position="102"/>
        <end position="226"/>
    </location>
</feature>
<comment type="caution">
    <text evidence="3">The sequence shown here is derived from an EMBL/GenBank/DDBJ whole genome shotgun (WGS) entry which is preliminary data.</text>
</comment>
<dbReference type="Pfam" id="PF08021">
    <property type="entry name" value="FAD_binding_9"/>
    <property type="match status" value="1"/>
</dbReference>
<protein>
    <submittedName>
        <fullName evidence="3">Siderophore-interacting protein</fullName>
    </submittedName>
</protein>
<dbReference type="PANTHER" id="PTHR30157:SF0">
    <property type="entry name" value="NADPH-DEPENDENT FERRIC-CHELATE REDUCTASE"/>
    <property type="match status" value="1"/>
</dbReference>
<dbReference type="InterPro" id="IPR017927">
    <property type="entry name" value="FAD-bd_FR_type"/>
</dbReference>
<dbReference type="Pfam" id="PF09981">
    <property type="entry name" value="DUF2218"/>
    <property type="match status" value="1"/>
</dbReference>